<evidence type="ECO:0000313" key="1">
    <source>
        <dbReference type="EMBL" id="CDW99428.1"/>
    </source>
</evidence>
<dbReference type="Proteomes" id="UP000242770">
    <property type="component" value="Unassembled WGS sequence"/>
</dbReference>
<evidence type="ECO:0000313" key="2">
    <source>
        <dbReference type="Proteomes" id="UP000242770"/>
    </source>
</evidence>
<dbReference type="AlphaFoldDB" id="A0A0F7SDU2"/>
<dbReference type="STRING" id="49012.A0A0F7SDU2"/>
<keyword evidence="2" id="KW-1185">Reference proteome</keyword>
<accession>A0A0F7SDU2</accession>
<organism evidence="1 2">
    <name type="scientific">Sporisorium scitamineum</name>
    <dbReference type="NCBI Taxonomy" id="49012"/>
    <lineage>
        <taxon>Eukaryota</taxon>
        <taxon>Fungi</taxon>
        <taxon>Dikarya</taxon>
        <taxon>Basidiomycota</taxon>
        <taxon>Ustilaginomycotina</taxon>
        <taxon>Ustilaginomycetes</taxon>
        <taxon>Ustilaginales</taxon>
        <taxon>Ustilaginaceae</taxon>
        <taxon>Sporisorium</taxon>
    </lineage>
</organism>
<gene>
    <name evidence="1" type="primary">SSCI76800.1</name>
</gene>
<protein>
    <submittedName>
        <fullName evidence="1">Uncharacterized protein</fullName>
    </submittedName>
</protein>
<proteinExistence type="predicted"/>
<reference evidence="2" key="1">
    <citation type="submission" date="2014-06" db="EMBL/GenBank/DDBJ databases">
        <authorList>
            <person name="Berkman P.J."/>
        </authorList>
    </citation>
    <scope>NUCLEOTIDE SEQUENCE [LARGE SCALE GENOMIC DNA]</scope>
</reference>
<dbReference type="EMBL" id="CCFA01004700">
    <property type="protein sequence ID" value="CDW99428.1"/>
    <property type="molecule type" value="Genomic_DNA"/>
</dbReference>
<name>A0A0F7SDU2_9BASI</name>
<sequence>MCSLARDNYLRHVIPVDGRHNPHLPTTAGESQIDTIASRYNIDPYTTTTPPHPPNLHAELSRLATELPTTILDLGAFHPLFSLGLNAQRNKYLAQCLLLR</sequence>